<evidence type="ECO:0000259" key="1">
    <source>
        <dbReference type="Pfam" id="PF14680"/>
    </source>
</evidence>
<dbReference type="GO" id="GO:0070182">
    <property type="term" value="F:DNA polymerase binding"/>
    <property type="evidence" value="ECO:0007669"/>
    <property type="project" value="TreeGrafter"/>
</dbReference>
<reference evidence="2" key="1">
    <citation type="submission" date="2023-02" db="EMBL/GenBank/DDBJ databases">
        <title>Genome of toxic invasive species Heracleum sosnowskyi carries increased number of genes despite the absence of recent whole-genome duplications.</title>
        <authorList>
            <person name="Schelkunov M."/>
            <person name="Shtratnikova V."/>
            <person name="Makarenko M."/>
            <person name="Klepikova A."/>
            <person name="Omelchenko D."/>
            <person name="Novikova G."/>
            <person name="Obukhova E."/>
            <person name="Bogdanov V."/>
            <person name="Penin A."/>
            <person name="Logacheva M."/>
        </authorList>
    </citation>
    <scope>NUCLEOTIDE SEQUENCE</scope>
    <source>
        <strain evidence="2">Hsosn_3</strain>
        <tissue evidence="2">Leaf</tissue>
    </source>
</reference>
<protein>
    <recommendedName>
        <fullName evidence="1">FANCI helical domain-containing protein</fullName>
    </recommendedName>
</protein>
<dbReference type="PANTHER" id="PTHR21818">
    <property type="entry name" value="BC025462 PROTEIN"/>
    <property type="match status" value="1"/>
</dbReference>
<keyword evidence="3" id="KW-1185">Reference proteome</keyword>
<dbReference type="InterPro" id="IPR029312">
    <property type="entry name" value="FANCI_HD2"/>
</dbReference>
<comment type="caution">
    <text evidence="2">The sequence shown here is derived from an EMBL/GenBank/DDBJ whole genome shotgun (WGS) entry which is preliminary data.</text>
</comment>
<gene>
    <name evidence="2" type="ORF">POM88_023526</name>
</gene>
<evidence type="ECO:0000313" key="2">
    <source>
        <dbReference type="EMBL" id="KAK1385791.1"/>
    </source>
</evidence>
<dbReference type="AlphaFoldDB" id="A0AAD8IHV3"/>
<dbReference type="PANTHER" id="PTHR21818:SF0">
    <property type="entry name" value="FANCONI ANEMIA GROUP I PROTEIN"/>
    <property type="match status" value="1"/>
</dbReference>
<feature type="domain" description="FANCI helical" evidence="1">
    <location>
        <begin position="38"/>
        <end position="110"/>
    </location>
</feature>
<dbReference type="InterPro" id="IPR026171">
    <property type="entry name" value="FANCI"/>
</dbReference>
<accession>A0AAD8IHV3</accession>
<name>A0AAD8IHV3_9APIA</name>
<organism evidence="2 3">
    <name type="scientific">Heracleum sosnowskyi</name>
    <dbReference type="NCBI Taxonomy" id="360622"/>
    <lineage>
        <taxon>Eukaryota</taxon>
        <taxon>Viridiplantae</taxon>
        <taxon>Streptophyta</taxon>
        <taxon>Embryophyta</taxon>
        <taxon>Tracheophyta</taxon>
        <taxon>Spermatophyta</taxon>
        <taxon>Magnoliopsida</taxon>
        <taxon>eudicotyledons</taxon>
        <taxon>Gunneridae</taxon>
        <taxon>Pentapetalae</taxon>
        <taxon>asterids</taxon>
        <taxon>campanulids</taxon>
        <taxon>Apiales</taxon>
        <taxon>Apiaceae</taxon>
        <taxon>Apioideae</taxon>
        <taxon>apioid superclade</taxon>
        <taxon>Tordylieae</taxon>
        <taxon>Tordyliinae</taxon>
        <taxon>Heracleum</taxon>
    </lineage>
</organism>
<evidence type="ECO:0000313" key="3">
    <source>
        <dbReference type="Proteomes" id="UP001237642"/>
    </source>
</evidence>
<dbReference type="EMBL" id="JAUIZM010000005">
    <property type="protein sequence ID" value="KAK1385791.1"/>
    <property type="molecule type" value="Genomic_DNA"/>
</dbReference>
<dbReference type="Pfam" id="PF14680">
    <property type="entry name" value="FANCI_HD2"/>
    <property type="match status" value="1"/>
</dbReference>
<proteinExistence type="predicted"/>
<dbReference type="Proteomes" id="UP001237642">
    <property type="component" value="Unassembled WGS sequence"/>
</dbReference>
<dbReference type="GO" id="GO:0006281">
    <property type="term" value="P:DNA repair"/>
    <property type="evidence" value="ECO:0007669"/>
    <property type="project" value="InterPro"/>
</dbReference>
<reference evidence="2" key="2">
    <citation type="submission" date="2023-05" db="EMBL/GenBank/DDBJ databases">
        <authorList>
            <person name="Schelkunov M.I."/>
        </authorList>
    </citation>
    <scope>NUCLEOTIDE SEQUENCE</scope>
    <source>
        <strain evidence="2">Hsosn_3</strain>
        <tissue evidence="2">Leaf</tissue>
    </source>
</reference>
<sequence length="158" mass="17650">MEGFVVVVYPMHEFALAIYDLALSFLKDSTPRINEGDSGKFCIQEPLDCLLSCVSWILVMQPFGSDPSDARHSFGFYLAQENEAGRNLSTETFSSVLSKIQNFLRTANFEEPMEAVTLPQLTGNSTCAFCRSYAFLYLDLLRIEEVNRGTATGNFCIS</sequence>